<feature type="transmembrane region" description="Helical" evidence="1">
    <location>
        <begin position="12"/>
        <end position="33"/>
    </location>
</feature>
<gene>
    <name evidence="2" type="ORF">OH136_05980</name>
</gene>
<feature type="transmembrane region" description="Helical" evidence="1">
    <location>
        <begin position="106"/>
        <end position="126"/>
    </location>
</feature>
<keyword evidence="3" id="KW-1185">Reference proteome</keyword>
<dbReference type="AlphaFoldDB" id="A0AAE3J0W8"/>
<feature type="transmembrane region" description="Helical" evidence="1">
    <location>
        <begin position="45"/>
        <end position="63"/>
    </location>
</feature>
<dbReference type="EMBL" id="JAOYFC010000001">
    <property type="protein sequence ID" value="MCV6824101.1"/>
    <property type="molecule type" value="Genomic_DNA"/>
</dbReference>
<evidence type="ECO:0000256" key="1">
    <source>
        <dbReference type="SAM" id="Phobius"/>
    </source>
</evidence>
<evidence type="ECO:0000313" key="3">
    <source>
        <dbReference type="Proteomes" id="UP001208041"/>
    </source>
</evidence>
<dbReference type="Proteomes" id="UP001208041">
    <property type="component" value="Unassembled WGS sequence"/>
</dbReference>
<evidence type="ECO:0000313" key="2">
    <source>
        <dbReference type="EMBL" id="MCV6824101.1"/>
    </source>
</evidence>
<reference evidence="2" key="1">
    <citation type="submission" date="2022-10" db="EMBL/GenBank/DDBJ databases">
        <authorList>
            <person name="Yue Y."/>
        </authorList>
    </citation>
    <scope>NUCLEOTIDE SEQUENCE</scope>
    <source>
        <strain evidence="2">Z654</strain>
    </source>
</reference>
<proteinExistence type="predicted"/>
<feature type="transmembrane region" description="Helical" evidence="1">
    <location>
        <begin position="75"/>
        <end position="94"/>
    </location>
</feature>
<name>A0AAE3J0W8_9RHOB</name>
<accession>A0AAE3J0W8</accession>
<keyword evidence="1" id="KW-0812">Transmembrane</keyword>
<feature type="transmembrane region" description="Helical" evidence="1">
    <location>
        <begin position="146"/>
        <end position="162"/>
    </location>
</feature>
<protein>
    <submittedName>
        <fullName evidence="2">Uncharacterized protein</fullName>
    </submittedName>
</protein>
<comment type="caution">
    <text evidence="2">The sequence shown here is derived from an EMBL/GenBank/DDBJ whole genome shotgun (WGS) entry which is preliminary data.</text>
</comment>
<keyword evidence="1" id="KW-0472">Membrane</keyword>
<keyword evidence="1" id="KW-1133">Transmembrane helix</keyword>
<organism evidence="2 3">
    <name type="scientific">Halocynthiibacter halioticoli</name>
    <dbReference type="NCBI Taxonomy" id="2986804"/>
    <lineage>
        <taxon>Bacteria</taxon>
        <taxon>Pseudomonadati</taxon>
        <taxon>Pseudomonadota</taxon>
        <taxon>Alphaproteobacteria</taxon>
        <taxon>Rhodobacterales</taxon>
        <taxon>Paracoccaceae</taxon>
        <taxon>Halocynthiibacter</taxon>
    </lineage>
</organism>
<dbReference type="RefSeq" id="WP_263952921.1">
    <property type="nucleotide sequence ID" value="NZ_JAOYFC010000001.1"/>
</dbReference>
<sequence length="224" mass="24769">MPKRTSRLFTHKLADALMLGAIAVFIILHLNGANLSKENGVLENAQVFVILCGALTYLLRALINFGAPYRAIQAYAIFMTAFLFAGAARELSFGKVFGFEPQVVDGVKYVVAALVVGLLLVTLWAYFRPTQSRWQQTKDLLRSRTLLHFYAAFLIFGIAGIFEKGDFGMIKSVFLEELLELTCFMALLRGALLLGCERLWKPRMDASTAANALQHPSEGAATSR</sequence>